<organism evidence="10 11">
    <name type="scientific">Runella defluvii</name>
    <dbReference type="NCBI Taxonomy" id="370973"/>
    <lineage>
        <taxon>Bacteria</taxon>
        <taxon>Pseudomonadati</taxon>
        <taxon>Bacteroidota</taxon>
        <taxon>Cytophagia</taxon>
        <taxon>Cytophagales</taxon>
        <taxon>Spirosomataceae</taxon>
        <taxon>Runella</taxon>
    </lineage>
</organism>
<name>A0A7W5ZML6_9BACT</name>
<dbReference type="InterPro" id="IPR027417">
    <property type="entry name" value="P-loop_NTPase"/>
</dbReference>
<keyword evidence="2" id="KW-0547">Nucleotide-binding</keyword>
<dbReference type="PROSITE" id="PS51194">
    <property type="entry name" value="HELICASE_CTER"/>
    <property type="match status" value="1"/>
</dbReference>
<dbReference type="GO" id="GO:0043138">
    <property type="term" value="F:3'-5' DNA helicase activity"/>
    <property type="evidence" value="ECO:0007669"/>
    <property type="project" value="UniProtKB-EC"/>
</dbReference>
<dbReference type="PANTHER" id="PTHR13710">
    <property type="entry name" value="DNA HELICASE RECQ FAMILY MEMBER"/>
    <property type="match status" value="1"/>
</dbReference>
<keyword evidence="10" id="KW-0378">Hydrolase</keyword>
<dbReference type="GO" id="GO:0005524">
    <property type="term" value="F:ATP binding"/>
    <property type="evidence" value="ECO:0007669"/>
    <property type="project" value="UniProtKB-KW"/>
</dbReference>
<dbReference type="EC" id="5.6.2.4" evidence="7"/>
<dbReference type="PANTHER" id="PTHR13710:SF105">
    <property type="entry name" value="ATP-DEPENDENT DNA HELICASE Q1"/>
    <property type="match status" value="1"/>
</dbReference>
<gene>
    <name evidence="10" type="ORF">FHS57_004136</name>
</gene>
<dbReference type="SUPFAM" id="SSF52540">
    <property type="entry name" value="P-loop containing nucleoside triphosphate hydrolases"/>
    <property type="match status" value="1"/>
</dbReference>
<dbReference type="InterPro" id="IPR011545">
    <property type="entry name" value="DEAD/DEAH_box_helicase_dom"/>
</dbReference>
<dbReference type="Pfam" id="PF00271">
    <property type="entry name" value="Helicase_C"/>
    <property type="match status" value="1"/>
</dbReference>
<dbReference type="SMART" id="SM00490">
    <property type="entry name" value="HELICc"/>
    <property type="match status" value="1"/>
</dbReference>
<dbReference type="GO" id="GO:0005694">
    <property type="term" value="C:chromosome"/>
    <property type="evidence" value="ECO:0007669"/>
    <property type="project" value="TreeGrafter"/>
</dbReference>
<keyword evidence="4" id="KW-0238">DNA-binding</keyword>
<proteinExistence type="inferred from homology"/>
<comment type="similarity">
    <text evidence="1">Belongs to the helicase family. RecQ subfamily.</text>
</comment>
<evidence type="ECO:0000256" key="2">
    <source>
        <dbReference type="ARBA" id="ARBA00022741"/>
    </source>
</evidence>
<feature type="domain" description="Helicase ATP-binding" evidence="8">
    <location>
        <begin position="575"/>
        <end position="739"/>
    </location>
</feature>
<evidence type="ECO:0000313" key="11">
    <source>
        <dbReference type="Proteomes" id="UP000541352"/>
    </source>
</evidence>
<dbReference type="GO" id="GO:0006310">
    <property type="term" value="P:DNA recombination"/>
    <property type="evidence" value="ECO:0007669"/>
    <property type="project" value="TreeGrafter"/>
</dbReference>
<evidence type="ECO:0000256" key="4">
    <source>
        <dbReference type="ARBA" id="ARBA00023125"/>
    </source>
</evidence>
<evidence type="ECO:0000256" key="7">
    <source>
        <dbReference type="ARBA" id="ARBA00034808"/>
    </source>
</evidence>
<evidence type="ECO:0000256" key="1">
    <source>
        <dbReference type="ARBA" id="ARBA00005446"/>
    </source>
</evidence>
<comment type="caution">
    <text evidence="10">The sequence shown here is derived from an EMBL/GenBank/DDBJ whole genome shotgun (WGS) entry which is preliminary data.</text>
</comment>
<evidence type="ECO:0000259" key="9">
    <source>
        <dbReference type="PROSITE" id="PS51194"/>
    </source>
</evidence>
<dbReference type="SMART" id="SM00487">
    <property type="entry name" value="DEXDc"/>
    <property type="match status" value="1"/>
</dbReference>
<dbReference type="GO" id="GO:0003677">
    <property type="term" value="F:DNA binding"/>
    <property type="evidence" value="ECO:0007669"/>
    <property type="project" value="UniProtKB-KW"/>
</dbReference>
<evidence type="ECO:0000259" key="8">
    <source>
        <dbReference type="PROSITE" id="PS51192"/>
    </source>
</evidence>
<dbReference type="Pfam" id="PF00270">
    <property type="entry name" value="DEAD"/>
    <property type="match status" value="1"/>
</dbReference>
<evidence type="ECO:0000256" key="6">
    <source>
        <dbReference type="ARBA" id="ARBA00034617"/>
    </source>
</evidence>
<keyword evidence="10" id="KW-0347">Helicase</keyword>
<sequence>MKEYANRIQSLQNPTFQQIRKISNDALSHFSKSERDTFWQNLNQGVDLLDSHELMCQYIFSYGNMHEAKIQKALSSISNPKEVFKTDIAIIDWGCGQGLATVCFFDFLKSQGIPNNTQKVILIEPSEQALERAKLHTNVYIKDETKIQLVNKYLDEVERTDIETNQSITIHFFSNILDVPQIDLKKLAQLVGENVIGEHYFFCVSPLIEGRSHRLDAFYNYFDLPPVLSDFEQSENKLNLLAEEAHGKDVFRKYTLKLKVFKFEKGKTYYIPIDYYPAVQFHAGYYLDCFKDKRANLSLLSDFEVSAPFDIGASAYQDINPILAVLNNIITRGLPTKASPFIETQFQSFGNNFQRTDFGSIIFENKNVDPNNLQLTQSPVAIARLQKTIIEAILTEKLDIQQSQWNILVKENDVPCAAMAFEDLKQIFENLTALSLDFETMKFPQVNLEIIGSQEYLTSPLHLNTKPVASATSQQKSKVYDLVIDISMAIIEEIKEQTFSEFKCKNHCYFNIRSAKIRRNQRHIYTSDTIQYKPLVTSDTQGNYEDIETNKLHLKYFVQLLFRKEDFRQGQLPILNRALQNKSVIGLLPTGGGKTLTYQLAAMLQPGVTLIIDPLRSLMKDQYDGLVNIGIDTCTFINSTLTAQEKDERERQMGSSQMQFVFLSPERLCIYKFRERLKTMRDMNVYFAYGVIDEVHCVSEWGHDFRFSYLHLGRNLYNYVLPKNKDKRLTLFGLTATASFDVLADVERELSGNGAFALDSDTIVRYENTNRLELQYKIEKVPIEYEADKFFDKNGLLDSSLGKAVNITDKWTVYNSKKEFLKKYISLVPSYANELQTEISLKRVKTQFNNRQNTKENNDGINLKVDFPIDFYTSSNEYQQAGIVFCPHKKNGGISVNENAISLKDYTPNIGTFMGSGDDEDSDEIDRASFENLELFRDNKLPIMVATKAFGMGIDKPNVRFTVNMNYSSSLESFIQEAGRAGRDKKIALATILFADYKLVRINSKFPSNQFPLRIIKNKWFKEEDLNKIIKHYNLIIGNEFLDYFTPHHDLVKLRCEDDNKKFTFGECDSCELVNNCSLSKTPKEAKGFQYIKDLEEILKINGLDFSKKNLEYISADYETVMFFYNNSFNGSLNEKKTMHAILSKSATKYFLDDNEEIKVNEIETVNNFLEKLLSVEVGVEIVAFISYRDNYADYSKAIYRMCCIELIDDFTQDYSKQQFRIVTKRKADGEYYKGLKRFLTRYYSIERAEEEIKKVPAYKGDNEIHKCLSYLTEFIYEKIAVKRKRAIDDMRTFCVQGINDKKDWKEVNEDLKDFIYYYFNSKYAQDNYETENGEAFSLTTDTDKGKLSSFDILFKYLRVINEDVYGSSGSPKDSVKHLQGAVRLIRRSLTDNNPALAMLNAFSIAYLGTNNNEVLEQELENSYKEGYRDFYSNNTNKDEFYIGIEKLASNLKISHIPKKTIKKMHDWTTECELHIHTNWLTSFTEKYTNAQ</sequence>
<feature type="domain" description="Helicase C-terminal" evidence="9">
    <location>
        <begin position="868"/>
        <end position="1027"/>
    </location>
</feature>
<dbReference type="CDD" id="cd17920">
    <property type="entry name" value="DEXHc_RecQ"/>
    <property type="match status" value="1"/>
</dbReference>
<comment type="catalytic activity">
    <reaction evidence="6">
        <text>Couples ATP hydrolysis with the unwinding of duplex DNA by translocating in the 3'-5' direction.</text>
        <dbReference type="EC" id="5.6.2.4"/>
    </reaction>
</comment>
<dbReference type="GO" id="GO:0006281">
    <property type="term" value="P:DNA repair"/>
    <property type="evidence" value="ECO:0007669"/>
    <property type="project" value="TreeGrafter"/>
</dbReference>
<dbReference type="EMBL" id="JACIBY010000009">
    <property type="protein sequence ID" value="MBB3840123.1"/>
    <property type="molecule type" value="Genomic_DNA"/>
</dbReference>
<dbReference type="GO" id="GO:0009378">
    <property type="term" value="F:four-way junction helicase activity"/>
    <property type="evidence" value="ECO:0007669"/>
    <property type="project" value="TreeGrafter"/>
</dbReference>
<evidence type="ECO:0000256" key="3">
    <source>
        <dbReference type="ARBA" id="ARBA00022840"/>
    </source>
</evidence>
<dbReference type="RefSeq" id="WP_183976900.1">
    <property type="nucleotide sequence ID" value="NZ_JACIBY010000009.1"/>
</dbReference>
<accession>A0A7W5ZML6</accession>
<keyword evidence="11" id="KW-1185">Reference proteome</keyword>
<dbReference type="InterPro" id="IPR001650">
    <property type="entry name" value="Helicase_C-like"/>
</dbReference>
<dbReference type="Gene3D" id="3.40.50.300">
    <property type="entry name" value="P-loop containing nucleotide triphosphate hydrolases"/>
    <property type="match status" value="2"/>
</dbReference>
<dbReference type="InterPro" id="IPR014001">
    <property type="entry name" value="Helicase_ATP-bd"/>
</dbReference>
<dbReference type="GO" id="GO:0005737">
    <property type="term" value="C:cytoplasm"/>
    <property type="evidence" value="ECO:0007669"/>
    <property type="project" value="TreeGrafter"/>
</dbReference>
<keyword evidence="3" id="KW-0067">ATP-binding</keyword>
<protein>
    <recommendedName>
        <fullName evidence="7">DNA 3'-5' helicase</fullName>
        <ecNumber evidence="7">5.6.2.4</ecNumber>
    </recommendedName>
</protein>
<evidence type="ECO:0000256" key="5">
    <source>
        <dbReference type="ARBA" id="ARBA00023235"/>
    </source>
</evidence>
<dbReference type="PROSITE" id="PS51192">
    <property type="entry name" value="HELICASE_ATP_BIND_1"/>
    <property type="match status" value="1"/>
</dbReference>
<keyword evidence="5" id="KW-0413">Isomerase</keyword>
<evidence type="ECO:0000313" key="10">
    <source>
        <dbReference type="EMBL" id="MBB3840123.1"/>
    </source>
</evidence>
<dbReference type="Proteomes" id="UP000541352">
    <property type="component" value="Unassembled WGS sequence"/>
</dbReference>
<reference evidence="10 11" key="1">
    <citation type="submission" date="2020-08" db="EMBL/GenBank/DDBJ databases">
        <title>Genomic Encyclopedia of Type Strains, Phase IV (KMG-IV): sequencing the most valuable type-strain genomes for metagenomic binning, comparative biology and taxonomic classification.</title>
        <authorList>
            <person name="Goeker M."/>
        </authorList>
    </citation>
    <scope>NUCLEOTIDE SEQUENCE [LARGE SCALE GENOMIC DNA]</scope>
    <source>
        <strain evidence="10 11">DSM 17976</strain>
    </source>
</reference>